<dbReference type="AlphaFoldDB" id="A0A4P5P946"/>
<reference evidence="2" key="1">
    <citation type="submission" date="2019-02" db="EMBL/GenBank/DDBJ databases">
        <title>Draft genome sequence of Enterococcus sp. Gos25-1.</title>
        <authorList>
            <person name="Tanaka N."/>
            <person name="Shiwa Y."/>
            <person name="Fujita N."/>
        </authorList>
    </citation>
    <scope>NUCLEOTIDE SEQUENCE [LARGE SCALE GENOMIC DNA]</scope>
    <source>
        <strain evidence="2">Gos25-1</strain>
    </source>
</reference>
<proteinExistence type="predicted"/>
<accession>A0A4P5P946</accession>
<gene>
    <name evidence="1" type="primary">pi345</name>
    <name evidence="1" type="ORF">NRIC_03690</name>
</gene>
<dbReference type="Pfam" id="PF06356">
    <property type="entry name" value="DUF1064"/>
    <property type="match status" value="1"/>
</dbReference>
<sequence length="141" mass="16817">MRSRYPKRKSKYGNKKVYRHGRWFDSIAEADYYPIAIQHASDHGYELRLQDRLKILPTLKLNSWTMRNTQYVADYAFYYRGKLVRLVDVKGMETSEFRLKAKMIAQEYGVVIELAKKVRGGGFIHYPFNMPKKEREKVLRC</sequence>
<evidence type="ECO:0000313" key="1">
    <source>
        <dbReference type="EMBL" id="GCF92478.1"/>
    </source>
</evidence>
<name>A0A4P5P946_9ENTE</name>
<comment type="caution">
    <text evidence="1">The sequence shown here is derived from an EMBL/GenBank/DDBJ whole genome shotgun (WGS) entry which is preliminary data.</text>
</comment>
<organism evidence="1 2">
    <name type="scientific">Enterococcus florum</name>
    <dbReference type="NCBI Taxonomy" id="2480627"/>
    <lineage>
        <taxon>Bacteria</taxon>
        <taxon>Bacillati</taxon>
        <taxon>Bacillota</taxon>
        <taxon>Bacilli</taxon>
        <taxon>Lactobacillales</taxon>
        <taxon>Enterococcaceae</taxon>
        <taxon>Enterococcus</taxon>
    </lineage>
</organism>
<dbReference type="Proteomes" id="UP000290567">
    <property type="component" value="Unassembled WGS sequence"/>
</dbReference>
<evidence type="ECO:0008006" key="3">
    <source>
        <dbReference type="Google" id="ProtNLM"/>
    </source>
</evidence>
<protein>
    <recommendedName>
        <fullName evidence="3">DUF1064 domain-containing protein</fullName>
    </recommendedName>
</protein>
<dbReference type="RefSeq" id="WP_146620989.1">
    <property type="nucleotide sequence ID" value="NZ_BJCC01000003.1"/>
</dbReference>
<evidence type="ECO:0000313" key="2">
    <source>
        <dbReference type="Proteomes" id="UP000290567"/>
    </source>
</evidence>
<dbReference type="EMBL" id="BJCC01000003">
    <property type="protein sequence ID" value="GCF92478.1"/>
    <property type="molecule type" value="Genomic_DNA"/>
</dbReference>
<dbReference type="OrthoDB" id="1853564at2"/>
<keyword evidence="2" id="KW-1185">Reference proteome</keyword>
<dbReference type="InterPro" id="IPR009414">
    <property type="entry name" value="DUF1064"/>
</dbReference>